<dbReference type="NCBIfam" id="TIGR01470">
    <property type="entry name" value="cysG_Nterm"/>
    <property type="match status" value="1"/>
</dbReference>
<evidence type="ECO:0000256" key="5">
    <source>
        <dbReference type="ARBA" id="ARBA00023244"/>
    </source>
</evidence>
<dbReference type="Pfam" id="PF14824">
    <property type="entry name" value="Sirohm_synth_M"/>
    <property type="match status" value="1"/>
</dbReference>
<reference evidence="8" key="2">
    <citation type="submission" date="2021-04" db="EMBL/GenBank/DDBJ databases">
        <authorList>
            <person name="Gilroy R."/>
        </authorList>
    </citation>
    <scope>NUCLEOTIDE SEQUENCE</scope>
    <source>
        <strain evidence="8">B5-657</strain>
    </source>
</reference>
<feature type="domain" description="Siroheme synthase central" evidence="7">
    <location>
        <begin position="116"/>
        <end position="141"/>
    </location>
</feature>
<dbReference type="InterPro" id="IPR042518">
    <property type="entry name" value="SirC_C"/>
</dbReference>
<dbReference type="Gene3D" id="1.10.8.610">
    <property type="entry name" value="SirC, precorrin-2 dehydrogenase, C-terminal helical domain-like"/>
    <property type="match status" value="1"/>
</dbReference>
<evidence type="ECO:0000256" key="4">
    <source>
        <dbReference type="ARBA" id="ARBA00023027"/>
    </source>
</evidence>
<dbReference type="SUPFAM" id="SSF75615">
    <property type="entry name" value="Siroheme synthase middle domains-like"/>
    <property type="match status" value="1"/>
</dbReference>
<organism evidence="8 9">
    <name type="scientific">Candidatus Cellulosilyticum pullistercoris</name>
    <dbReference type="NCBI Taxonomy" id="2838521"/>
    <lineage>
        <taxon>Bacteria</taxon>
        <taxon>Bacillati</taxon>
        <taxon>Bacillota</taxon>
        <taxon>Clostridia</taxon>
        <taxon>Lachnospirales</taxon>
        <taxon>Cellulosilyticaceae</taxon>
        <taxon>Cellulosilyticum</taxon>
    </lineage>
</organism>
<evidence type="ECO:0000313" key="8">
    <source>
        <dbReference type="EMBL" id="MBU3803675.1"/>
    </source>
</evidence>
<keyword evidence="4" id="KW-0520">NAD</keyword>
<comment type="caution">
    <text evidence="8">The sequence shown here is derived from an EMBL/GenBank/DDBJ whole genome shotgun (WGS) entry which is preliminary data.</text>
</comment>
<accession>A0A9E2NK93</accession>
<dbReference type="Pfam" id="PF13241">
    <property type="entry name" value="NAD_binding_7"/>
    <property type="match status" value="1"/>
</dbReference>
<dbReference type="InterPro" id="IPR028281">
    <property type="entry name" value="Sirohaem_synthase_central"/>
</dbReference>
<dbReference type="Proteomes" id="UP000824229">
    <property type="component" value="Unassembled WGS sequence"/>
</dbReference>
<dbReference type="EC" id="1.3.1.76" evidence="2"/>
<evidence type="ECO:0000256" key="1">
    <source>
        <dbReference type="ARBA" id="ARBA00005010"/>
    </source>
</evidence>
<protein>
    <recommendedName>
        <fullName evidence="2">precorrin-2 dehydrogenase</fullName>
        <ecNumber evidence="2">1.3.1.76</ecNumber>
    </recommendedName>
</protein>
<evidence type="ECO:0000313" key="9">
    <source>
        <dbReference type="Proteomes" id="UP000824229"/>
    </source>
</evidence>
<name>A0A9E2NK93_9FIRM</name>
<keyword evidence="3" id="KW-0560">Oxidoreductase</keyword>
<dbReference type="AlphaFoldDB" id="A0A9E2NK93"/>
<dbReference type="InterPro" id="IPR006367">
    <property type="entry name" value="Sirohaem_synthase_N"/>
</dbReference>
<dbReference type="Gene3D" id="3.40.50.720">
    <property type="entry name" value="NAD(P)-binding Rossmann-like Domain"/>
    <property type="match status" value="1"/>
</dbReference>
<dbReference type="EMBL" id="JAHLFQ010000053">
    <property type="protein sequence ID" value="MBU3803675.1"/>
    <property type="molecule type" value="Genomic_DNA"/>
</dbReference>
<gene>
    <name evidence="8" type="ORF">H9872_02795</name>
</gene>
<comment type="catalytic activity">
    <reaction evidence="6">
        <text>precorrin-2 + NAD(+) = sirohydrochlorin + NADH + 2 H(+)</text>
        <dbReference type="Rhea" id="RHEA:15613"/>
        <dbReference type="ChEBI" id="CHEBI:15378"/>
        <dbReference type="ChEBI" id="CHEBI:57540"/>
        <dbReference type="ChEBI" id="CHEBI:57945"/>
        <dbReference type="ChEBI" id="CHEBI:58351"/>
        <dbReference type="ChEBI" id="CHEBI:58827"/>
        <dbReference type="EC" id="1.3.1.76"/>
    </reaction>
</comment>
<comment type="pathway">
    <text evidence="1">Porphyrin-containing compound metabolism; siroheme biosynthesis; sirohydrochlorin from precorrin-2: step 1/1.</text>
</comment>
<evidence type="ECO:0000256" key="6">
    <source>
        <dbReference type="ARBA" id="ARBA00047561"/>
    </source>
</evidence>
<evidence type="ECO:0000259" key="7">
    <source>
        <dbReference type="Pfam" id="PF14824"/>
    </source>
</evidence>
<sequence length="196" mass="21912">MYAAMLSLKGSKVTIIGGGKVAYRKARLLVEEECEIQVIAPKFIEAFKDLGPLVNRVYKNYEEGDCAGSILVFAATDDRSLNEAVGLYCKRANILCNVVDNRALSSFSTPAQFKKGDLTIAISTGGNSPSLAAKIKEDLANRYGDEYEDHIRLLGQLREQVLKKEVDEIKRKECLNYIATLNLEELKNYAKMYFIE</sequence>
<proteinExistence type="predicted"/>
<reference evidence="8" key="1">
    <citation type="journal article" date="2021" name="PeerJ">
        <title>Extensive microbial diversity within the chicken gut microbiome revealed by metagenomics and culture.</title>
        <authorList>
            <person name="Gilroy R."/>
            <person name="Ravi A."/>
            <person name="Getino M."/>
            <person name="Pursley I."/>
            <person name="Horton D.L."/>
            <person name="Alikhan N.F."/>
            <person name="Baker D."/>
            <person name="Gharbi K."/>
            <person name="Hall N."/>
            <person name="Watson M."/>
            <person name="Adriaenssens E.M."/>
            <person name="Foster-Nyarko E."/>
            <person name="Jarju S."/>
            <person name="Secka A."/>
            <person name="Antonio M."/>
            <person name="Oren A."/>
            <person name="Chaudhuri R.R."/>
            <person name="La Ragione R."/>
            <person name="Hildebrand F."/>
            <person name="Pallen M.J."/>
        </authorList>
    </citation>
    <scope>NUCLEOTIDE SEQUENCE</scope>
    <source>
        <strain evidence="8">B5-657</strain>
    </source>
</reference>
<dbReference type="InterPro" id="IPR036291">
    <property type="entry name" value="NAD(P)-bd_dom_sf"/>
</dbReference>
<dbReference type="GO" id="GO:0019354">
    <property type="term" value="P:siroheme biosynthetic process"/>
    <property type="evidence" value="ECO:0007669"/>
    <property type="project" value="InterPro"/>
</dbReference>
<keyword evidence="5" id="KW-0627">Porphyrin biosynthesis</keyword>
<dbReference type="PANTHER" id="PTHR35330">
    <property type="entry name" value="SIROHEME BIOSYNTHESIS PROTEIN MET8"/>
    <property type="match status" value="1"/>
</dbReference>
<dbReference type="GO" id="GO:0043115">
    <property type="term" value="F:precorrin-2 dehydrogenase activity"/>
    <property type="evidence" value="ECO:0007669"/>
    <property type="project" value="UniProtKB-EC"/>
</dbReference>
<dbReference type="PANTHER" id="PTHR35330:SF1">
    <property type="entry name" value="SIROHEME BIOSYNTHESIS PROTEIN MET8"/>
    <property type="match status" value="1"/>
</dbReference>
<dbReference type="GO" id="GO:0004325">
    <property type="term" value="F:ferrochelatase activity"/>
    <property type="evidence" value="ECO:0007669"/>
    <property type="project" value="InterPro"/>
</dbReference>
<evidence type="ECO:0000256" key="3">
    <source>
        <dbReference type="ARBA" id="ARBA00023002"/>
    </source>
</evidence>
<dbReference type="SUPFAM" id="SSF51735">
    <property type="entry name" value="NAD(P)-binding Rossmann-fold domains"/>
    <property type="match status" value="1"/>
</dbReference>
<evidence type="ECO:0000256" key="2">
    <source>
        <dbReference type="ARBA" id="ARBA00012400"/>
    </source>
</evidence>
<dbReference type="InterPro" id="IPR028161">
    <property type="entry name" value="Met8-like"/>
</dbReference>